<evidence type="ECO:0000313" key="3">
    <source>
        <dbReference type="EMBL" id="MDM0046941.1"/>
    </source>
</evidence>
<evidence type="ECO:0000259" key="2">
    <source>
        <dbReference type="Pfam" id="PF19263"/>
    </source>
</evidence>
<dbReference type="InterPro" id="IPR045455">
    <property type="entry name" value="NrS-1_pol-like_helicase"/>
</dbReference>
<comment type="caution">
    <text evidence="3">The sequence shown here is derived from an EMBL/GenBank/DDBJ whole genome shotgun (WGS) entry which is preliminary data.</text>
</comment>
<dbReference type="Proteomes" id="UP001174908">
    <property type="component" value="Unassembled WGS sequence"/>
</dbReference>
<reference evidence="3" key="1">
    <citation type="submission" date="2023-06" db="EMBL/GenBank/DDBJ databases">
        <authorList>
            <person name="Jiang Y."/>
            <person name="Liu Q."/>
        </authorList>
    </citation>
    <scope>NUCLEOTIDE SEQUENCE</scope>
    <source>
        <strain evidence="3">CGMCC 1.12089</strain>
    </source>
</reference>
<name>A0ABT7NG91_9BURK</name>
<sequence length="481" mass="54015">MLDFDISPEVIHSSAGVAESSSELPASAGAVQSKRPIDWGQLNLLLDRFTLIYGTDNVWDQAEHMMMKVGAMSLAHGNDLVNRWKTNDERRTVRPDQVVFDPSQTCGDECVNLFAGMDLAPKAGDVEPILELIRYLTSRTSDKPEECAAITHWLLCWLAYPLQNMGSKQRTAVIMHGDEGTGKSFLFDLVVDIYGKYGAVVGQDELEDRFNDWRSAKLFVVGDEISSRAELVHNKNRLKALITSPTVQINPKNFARRTEKNHMNIVFLSNENQPLALDNSDRRYLVVHTPGAKDPAYYSALGAWKAAGGTAAFYDYLLRYPVGDFSIYAPPPFTQAKADLIDINRKSPERFWADWYAGQIDLPYHSCEVDQAFQAYIKFAARIGDRFPVQRELFSRMVLRFSDSMGHSMQIKSMQVPQVGGGRKARRMLLVCPIPKDVKEGEWAAETYKVFAEHLRKYIGGNGGTWSRSPGEEAQTGRGNE</sequence>
<evidence type="ECO:0000313" key="4">
    <source>
        <dbReference type="Proteomes" id="UP001174908"/>
    </source>
</evidence>
<keyword evidence="4" id="KW-1185">Reference proteome</keyword>
<dbReference type="SUPFAM" id="SSF52540">
    <property type="entry name" value="P-loop containing nucleoside triphosphate hydrolases"/>
    <property type="match status" value="1"/>
</dbReference>
<evidence type="ECO:0000256" key="1">
    <source>
        <dbReference type="SAM" id="MobiDB-lite"/>
    </source>
</evidence>
<dbReference type="EMBL" id="JASZYV010000005">
    <property type="protein sequence ID" value="MDM0046941.1"/>
    <property type="molecule type" value="Genomic_DNA"/>
</dbReference>
<dbReference type="Pfam" id="PF19263">
    <property type="entry name" value="DUF5906"/>
    <property type="match status" value="1"/>
</dbReference>
<dbReference type="RefSeq" id="WP_286662197.1">
    <property type="nucleotide sequence ID" value="NZ_JASZYV010000005.1"/>
</dbReference>
<dbReference type="InterPro" id="IPR027417">
    <property type="entry name" value="P-loop_NTPase"/>
</dbReference>
<feature type="region of interest" description="Disordered" evidence="1">
    <location>
        <begin position="462"/>
        <end position="481"/>
    </location>
</feature>
<dbReference type="Gene3D" id="3.40.50.300">
    <property type="entry name" value="P-loop containing nucleotide triphosphate hydrolases"/>
    <property type="match status" value="1"/>
</dbReference>
<gene>
    <name evidence="3" type="ORF">QTH91_20790</name>
</gene>
<feature type="domain" description="NrS-1 polymerase-like helicase" evidence="2">
    <location>
        <begin position="175"/>
        <end position="283"/>
    </location>
</feature>
<proteinExistence type="predicted"/>
<accession>A0ABT7NG91</accession>
<protein>
    <submittedName>
        <fullName evidence="3">DUF5906 domain-containing protein</fullName>
    </submittedName>
</protein>
<organism evidence="3 4">
    <name type="scientific">Variovorax dokdonensis</name>
    <dbReference type="NCBI Taxonomy" id="344883"/>
    <lineage>
        <taxon>Bacteria</taxon>
        <taxon>Pseudomonadati</taxon>
        <taxon>Pseudomonadota</taxon>
        <taxon>Betaproteobacteria</taxon>
        <taxon>Burkholderiales</taxon>
        <taxon>Comamonadaceae</taxon>
        <taxon>Variovorax</taxon>
    </lineage>
</organism>